<reference evidence="2" key="1">
    <citation type="journal article" date="2022" name="Front. Microbiol.">
        <title>New perspectives on an old grouping: The genomic and phenotypic variability of Oxalobacter formigenes and the implications for calcium oxalate stone prevention.</title>
        <authorList>
            <person name="Chmiel J.A."/>
            <person name="Carr C."/>
            <person name="Stuivenberg G.A."/>
            <person name="Venema R."/>
            <person name="Chanyi R.M."/>
            <person name="Al K.F."/>
            <person name="Giguere D."/>
            <person name="Say H."/>
            <person name="Akouris P.P."/>
            <person name="Dominguez Romero S.A."/>
            <person name="Kwong A."/>
            <person name="Tai V."/>
            <person name="Koval S.F."/>
            <person name="Razvi H."/>
            <person name="Bjazevic J."/>
            <person name="Burton J.P."/>
        </authorList>
    </citation>
    <scope>NUCLEOTIDE SEQUENCE</scope>
    <source>
        <strain evidence="2">WoOx3</strain>
    </source>
</reference>
<gene>
    <name evidence="2" type="ORF">NB640_10135</name>
</gene>
<feature type="domain" description="N-acetyltransferase" evidence="1">
    <location>
        <begin position="15"/>
        <end position="184"/>
    </location>
</feature>
<dbReference type="EMBL" id="CP098242">
    <property type="protein sequence ID" value="WAW09584.1"/>
    <property type="molecule type" value="Genomic_DNA"/>
</dbReference>
<evidence type="ECO:0000313" key="3">
    <source>
        <dbReference type="Proteomes" id="UP001156215"/>
    </source>
</evidence>
<evidence type="ECO:0000313" key="2">
    <source>
        <dbReference type="EMBL" id="WAW09584.1"/>
    </source>
</evidence>
<dbReference type="GO" id="GO:0016747">
    <property type="term" value="F:acyltransferase activity, transferring groups other than amino-acyl groups"/>
    <property type="evidence" value="ECO:0007669"/>
    <property type="project" value="InterPro"/>
</dbReference>
<dbReference type="RefSeq" id="WP_269308586.1">
    <property type="nucleotide sequence ID" value="NZ_CP098242.1"/>
</dbReference>
<dbReference type="InterPro" id="IPR016181">
    <property type="entry name" value="Acyl_CoA_acyltransferase"/>
</dbReference>
<dbReference type="PANTHER" id="PTHR43792:SF1">
    <property type="entry name" value="N-ACETYLTRANSFERASE DOMAIN-CONTAINING PROTEIN"/>
    <property type="match status" value="1"/>
</dbReference>
<dbReference type="InterPro" id="IPR051531">
    <property type="entry name" value="N-acetyltransferase"/>
</dbReference>
<dbReference type="Gene3D" id="3.40.630.30">
    <property type="match status" value="1"/>
</dbReference>
<dbReference type="KEGG" id="ovb:NB640_10135"/>
<dbReference type="InterPro" id="IPR000182">
    <property type="entry name" value="GNAT_dom"/>
</dbReference>
<evidence type="ECO:0000259" key="1">
    <source>
        <dbReference type="PROSITE" id="PS51186"/>
    </source>
</evidence>
<protein>
    <submittedName>
        <fullName evidence="2">GNAT family N-acetyltransferase</fullName>
    </submittedName>
</protein>
<name>A0A9E9P273_9BURK</name>
<sequence length="191" mass="21570">MKNISPSAELETERLILRQWKRKDYAPYAELNADRVVMAFFTATFTRKESDAMVAYLQSLIARRGWGVWAVERKSDGAFIGSVGLHVPHAKLPFTPCVEVGWRLAQAYWGHGYATEAAREVLRFGFEVLALPEIVAFTSLLNTRSMAVMQRLGMVTDPGQNFPHPDVPKGSPLREHCLYRITRSEWVDAAS</sequence>
<keyword evidence="3" id="KW-1185">Reference proteome</keyword>
<dbReference type="PANTHER" id="PTHR43792">
    <property type="entry name" value="GNAT FAMILY, PUTATIVE (AFU_ORTHOLOGUE AFUA_3G00765)-RELATED-RELATED"/>
    <property type="match status" value="1"/>
</dbReference>
<dbReference type="Proteomes" id="UP001156215">
    <property type="component" value="Chromosome"/>
</dbReference>
<dbReference type="Pfam" id="PF13302">
    <property type="entry name" value="Acetyltransf_3"/>
    <property type="match status" value="1"/>
</dbReference>
<dbReference type="AlphaFoldDB" id="A0A9E9P273"/>
<accession>A0A9E9P273</accession>
<organism evidence="2 3">
    <name type="scientific">Oxalobacter vibrioformis</name>
    <dbReference type="NCBI Taxonomy" id="933080"/>
    <lineage>
        <taxon>Bacteria</taxon>
        <taxon>Pseudomonadati</taxon>
        <taxon>Pseudomonadota</taxon>
        <taxon>Betaproteobacteria</taxon>
        <taxon>Burkholderiales</taxon>
        <taxon>Oxalobacteraceae</taxon>
        <taxon>Oxalobacter</taxon>
    </lineage>
</organism>
<dbReference type="SUPFAM" id="SSF55729">
    <property type="entry name" value="Acyl-CoA N-acyltransferases (Nat)"/>
    <property type="match status" value="1"/>
</dbReference>
<dbReference type="PROSITE" id="PS51186">
    <property type="entry name" value="GNAT"/>
    <property type="match status" value="1"/>
</dbReference>
<proteinExistence type="predicted"/>